<dbReference type="OrthoDB" id="5831279at2759"/>
<keyword evidence="7 9" id="KW-0472">Membrane</keyword>
<dbReference type="AlphaFoldDB" id="X6MFW7"/>
<evidence type="ECO:0000256" key="8">
    <source>
        <dbReference type="SAM" id="MobiDB-lite"/>
    </source>
</evidence>
<dbReference type="GO" id="GO:0005524">
    <property type="term" value="F:ATP binding"/>
    <property type="evidence" value="ECO:0007669"/>
    <property type="project" value="UniProtKB-KW"/>
</dbReference>
<evidence type="ECO:0000256" key="2">
    <source>
        <dbReference type="ARBA" id="ARBA00022448"/>
    </source>
</evidence>
<dbReference type="PANTHER" id="PTHR24223">
    <property type="entry name" value="ATP-BINDING CASSETTE SUB-FAMILY C"/>
    <property type="match status" value="1"/>
</dbReference>
<feature type="transmembrane region" description="Helical" evidence="9">
    <location>
        <begin position="152"/>
        <end position="171"/>
    </location>
</feature>
<dbReference type="Pfam" id="PF00664">
    <property type="entry name" value="ABC_membrane"/>
    <property type="match status" value="1"/>
</dbReference>
<evidence type="ECO:0000256" key="3">
    <source>
        <dbReference type="ARBA" id="ARBA00022692"/>
    </source>
</evidence>
<dbReference type="OMA" id="NIWIELL"/>
<name>X6MFW7_RETFI</name>
<protein>
    <recommendedName>
        <fullName evidence="10">ABC transmembrane type-1 domain-containing protein</fullName>
    </recommendedName>
</protein>
<feature type="non-terminal residue" evidence="11">
    <location>
        <position position="1"/>
    </location>
</feature>
<feature type="non-terminal residue" evidence="11">
    <location>
        <position position="432"/>
    </location>
</feature>
<dbReference type="GO" id="GO:0140359">
    <property type="term" value="F:ABC-type transporter activity"/>
    <property type="evidence" value="ECO:0007669"/>
    <property type="project" value="InterPro"/>
</dbReference>
<dbReference type="InterPro" id="IPR011527">
    <property type="entry name" value="ABC1_TM_dom"/>
</dbReference>
<keyword evidence="12" id="KW-1185">Reference proteome</keyword>
<dbReference type="InterPro" id="IPR003439">
    <property type="entry name" value="ABC_transporter-like_ATP-bd"/>
</dbReference>
<feature type="transmembrane region" description="Helical" evidence="9">
    <location>
        <begin position="38"/>
        <end position="64"/>
    </location>
</feature>
<gene>
    <name evidence="11" type="ORF">RFI_25456</name>
</gene>
<evidence type="ECO:0000259" key="10">
    <source>
        <dbReference type="PROSITE" id="PS50929"/>
    </source>
</evidence>
<dbReference type="GO" id="GO:0016887">
    <property type="term" value="F:ATP hydrolysis activity"/>
    <property type="evidence" value="ECO:0007669"/>
    <property type="project" value="InterPro"/>
</dbReference>
<dbReference type="CDD" id="cd18579">
    <property type="entry name" value="ABC_6TM_ABCC_D1"/>
    <property type="match status" value="1"/>
</dbReference>
<feature type="transmembrane region" description="Helical" evidence="9">
    <location>
        <begin position="76"/>
        <end position="98"/>
    </location>
</feature>
<evidence type="ECO:0000256" key="1">
    <source>
        <dbReference type="ARBA" id="ARBA00004141"/>
    </source>
</evidence>
<keyword evidence="2" id="KW-0813">Transport</keyword>
<accession>X6MFW7</accession>
<reference evidence="11 12" key="1">
    <citation type="journal article" date="2013" name="Curr. Biol.">
        <title>The Genome of the Foraminiferan Reticulomyxa filosa.</title>
        <authorList>
            <person name="Glockner G."/>
            <person name="Hulsmann N."/>
            <person name="Schleicher M."/>
            <person name="Noegel A.A."/>
            <person name="Eichinger L."/>
            <person name="Gallinger C."/>
            <person name="Pawlowski J."/>
            <person name="Sierra R."/>
            <person name="Euteneuer U."/>
            <person name="Pillet L."/>
            <person name="Moustafa A."/>
            <person name="Platzer M."/>
            <person name="Groth M."/>
            <person name="Szafranski K."/>
            <person name="Schliwa M."/>
        </authorList>
    </citation>
    <scope>NUCLEOTIDE SEQUENCE [LARGE SCALE GENOMIC DNA]</scope>
</reference>
<evidence type="ECO:0000256" key="4">
    <source>
        <dbReference type="ARBA" id="ARBA00022741"/>
    </source>
</evidence>
<dbReference type="EMBL" id="ASPP01021890">
    <property type="protein sequence ID" value="ETO11920.1"/>
    <property type="molecule type" value="Genomic_DNA"/>
</dbReference>
<comment type="subcellular location">
    <subcellularLocation>
        <location evidence="1">Membrane</location>
        <topology evidence="1">Multi-pass membrane protein</topology>
    </subcellularLocation>
</comment>
<dbReference type="Gene3D" id="3.40.50.300">
    <property type="entry name" value="P-loop containing nucleotide triphosphate hydrolases"/>
    <property type="match status" value="1"/>
</dbReference>
<dbReference type="PROSITE" id="PS50929">
    <property type="entry name" value="ABC_TM1F"/>
    <property type="match status" value="1"/>
</dbReference>
<keyword evidence="5" id="KW-0067">ATP-binding</keyword>
<dbReference type="InterPro" id="IPR036640">
    <property type="entry name" value="ABC1_TM_sf"/>
</dbReference>
<proteinExistence type="predicted"/>
<dbReference type="InterPro" id="IPR050173">
    <property type="entry name" value="ABC_transporter_C-like"/>
</dbReference>
<dbReference type="Proteomes" id="UP000023152">
    <property type="component" value="Unassembled WGS sequence"/>
</dbReference>
<keyword evidence="3 9" id="KW-0812">Transmembrane</keyword>
<dbReference type="Gene3D" id="1.20.1560.10">
    <property type="entry name" value="ABC transporter type 1, transmembrane domain"/>
    <property type="match status" value="2"/>
</dbReference>
<keyword evidence="6 9" id="KW-1133">Transmembrane helix</keyword>
<evidence type="ECO:0000256" key="5">
    <source>
        <dbReference type="ARBA" id="ARBA00022840"/>
    </source>
</evidence>
<dbReference type="Pfam" id="PF00005">
    <property type="entry name" value="ABC_tran"/>
    <property type="match status" value="1"/>
</dbReference>
<dbReference type="GO" id="GO:0016020">
    <property type="term" value="C:membrane"/>
    <property type="evidence" value="ECO:0007669"/>
    <property type="project" value="UniProtKB-SubCell"/>
</dbReference>
<evidence type="ECO:0000313" key="12">
    <source>
        <dbReference type="Proteomes" id="UP000023152"/>
    </source>
</evidence>
<evidence type="ECO:0000313" key="11">
    <source>
        <dbReference type="EMBL" id="ETO11920.1"/>
    </source>
</evidence>
<comment type="caution">
    <text evidence="11">The sequence shown here is derived from an EMBL/GenBank/DDBJ whole genome shotgun (WGS) entry which is preliminary data.</text>
</comment>
<feature type="region of interest" description="Disordered" evidence="8">
    <location>
        <begin position="337"/>
        <end position="365"/>
    </location>
</feature>
<organism evidence="11 12">
    <name type="scientific">Reticulomyxa filosa</name>
    <dbReference type="NCBI Taxonomy" id="46433"/>
    <lineage>
        <taxon>Eukaryota</taxon>
        <taxon>Sar</taxon>
        <taxon>Rhizaria</taxon>
        <taxon>Retaria</taxon>
        <taxon>Foraminifera</taxon>
        <taxon>Monothalamids</taxon>
        <taxon>Reticulomyxidae</taxon>
        <taxon>Reticulomyxa</taxon>
    </lineage>
</organism>
<feature type="transmembrane region" description="Helical" evidence="9">
    <location>
        <begin position="246"/>
        <end position="269"/>
    </location>
</feature>
<evidence type="ECO:0000256" key="6">
    <source>
        <dbReference type="ARBA" id="ARBA00022989"/>
    </source>
</evidence>
<dbReference type="SUPFAM" id="SSF90123">
    <property type="entry name" value="ABC transporter transmembrane region"/>
    <property type="match status" value="1"/>
</dbReference>
<dbReference type="InterPro" id="IPR044746">
    <property type="entry name" value="ABCC_6TM_D1"/>
</dbReference>
<feature type="transmembrane region" description="Helical" evidence="9">
    <location>
        <begin position="289"/>
        <end position="314"/>
    </location>
</feature>
<dbReference type="InterPro" id="IPR027417">
    <property type="entry name" value="P-loop_NTPase"/>
</dbReference>
<sequence>KKNKKNSADKNNEQDNTKTMDVLRTLWKMFRGSLLRGAAFYIFQTFSTIGSVFAFSGLVGYFYATHGSTRNIWIELLLAFCIPFCYFIRFICLARMFVISEKLGVQVRSLLMALIFRKALKIPNHVRQSLSTGEIVNVMSADTERVTNACKYLITFTVSPIAILIGVVFMLKANDKTTKTNKIKKKGRKLQQNSHKAFAKADARVKFLTEMLNGVRVLKMSAWEKPLAQVLNQLRSQELSFFKSMFGFRAVIMGTVSTAYLLTIVVTLLVNVLAGHPLTVRRLYVTYQFILAIRFSLNLIPISMSVVLEGWVALGRIQQYMDRPDHVCLVQWEEQSDNGSNEINGDADDLSKQHGNDNNDDNDNDIVIDMNNASFQHSPFSKQNMLKQVYLQIKKGELVGVIGSVGSGKSTLLSSLLGLFVLIESDFNPNSF</sequence>
<evidence type="ECO:0000256" key="9">
    <source>
        <dbReference type="SAM" id="Phobius"/>
    </source>
</evidence>
<evidence type="ECO:0000256" key="7">
    <source>
        <dbReference type="ARBA" id="ARBA00023136"/>
    </source>
</evidence>
<feature type="domain" description="ABC transmembrane type-1" evidence="10">
    <location>
        <begin position="37"/>
        <end position="309"/>
    </location>
</feature>
<dbReference type="SUPFAM" id="SSF52540">
    <property type="entry name" value="P-loop containing nucleoside triphosphate hydrolases"/>
    <property type="match status" value="1"/>
</dbReference>
<keyword evidence="4" id="KW-0547">Nucleotide-binding</keyword>